<keyword evidence="3" id="KW-1185">Reference proteome</keyword>
<dbReference type="Proteomes" id="UP001055117">
    <property type="component" value="Unassembled WGS sequence"/>
</dbReference>
<evidence type="ECO:0000313" key="2">
    <source>
        <dbReference type="EMBL" id="GJD43100.1"/>
    </source>
</evidence>
<reference evidence="2 3" key="1">
    <citation type="journal article" date="2021" name="Front. Microbiol.">
        <title>Comprehensive Comparative Genomics and Phenotyping of Methylobacterium Species.</title>
        <authorList>
            <person name="Alessa O."/>
            <person name="Ogura Y."/>
            <person name="Fujitani Y."/>
            <person name="Takami H."/>
            <person name="Hayashi T."/>
            <person name="Sahin N."/>
            <person name="Tani A."/>
        </authorList>
    </citation>
    <scope>NUCLEOTIDE SEQUENCE [LARGE SCALE GENOMIC DNA]</scope>
    <source>
        <strain evidence="2 3">DSM 23679</strain>
    </source>
</reference>
<comment type="caution">
    <text evidence="2">The sequence shown here is derived from an EMBL/GenBank/DDBJ whole genome shotgun (WGS) entry which is preliminary data.</text>
</comment>
<feature type="domain" description="PilZ" evidence="1">
    <location>
        <begin position="14"/>
        <end position="98"/>
    </location>
</feature>
<dbReference type="SUPFAM" id="SSF141371">
    <property type="entry name" value="PilZ domain-like"/>
    <property type="match status" value="1"/>
</dbReference>
<protein>
    <recommendedName>
        <fullName evidence="1">PilZ domain-containing protein</fullName>
    </recommendedName>
</protein>
<proteinExistence type="predicted"/>
<name>A0ABQ4QE33_9HYPH</name>
<accession>A0ABQ4QE33</accession>
<evidence type="ECO:0000259" key="1">
    <source>
        <dbReference type="Pfam" id="PF07238"/>
    </source>
</evidence>
<evidence type="ECO:0000313" key="3">
    <source>
        <dbReference type="Proteomes" id="UP001055117"/>
    </source>
</evidence>
<organism evidence="2 3">
    <name type="scientific">Methylobacterium cerastii</name>
    <dbReference type="NCBI Taxonomy" id="932741"/>
    <lineage>
        <taxon>Bacteria</taxon>
        <taxon>Pseudomonadati</taxon>
        <taxon>Pseudomonadota</taxon>
        <taxon>Alphaproteobacteria</taxon>
        <taxon>Hyphomicrobiales</taxon>
        <taxon>Methylobacteriaceae</taxon>
        <taxon>Methylobacterium</taxon>
    </lineage>
</organism>
<dbReference type="InterPro" id="IPR009875">
    <property type="entry name" value="PilZ_domain"/>
</dbReference>
<dbReference type="EMBL" id="BPQG01000008">
    <property type="protein sequence ID" value="GJD43100.1"/>
    <property type="molecule type" value="Genomic_DNA"/>
</dbReference>
<gene>
    <name evidence="2" type="ORF">AFCDBAGC_0944</name>
</gene>
<dbReference type="Pfam" id="PF07238">
    <property type="entry name" value="PilZ"/>
    <property type="match status" value="1"/>
</dbReference>
<sequence length="119" mass="13099">MGNTPVTLTTPPIERRQCDRRRACYGGTLRIAAFLPEVECRLRDHSLTGVRIVIAEDVVLPRVVDLTVACRDQTRRAEIVWRSGTQAGLAFLEGPPREVATEVEAGAAWNAAAPPDRLH</sequence>